<dbReference type="GO" id="GO:0070006">
    <property type="term" value="F:metalloaminopeptidase activity"/>
    <property type="evidence" value="ECO:0007669"/>
    <property type="project" value="TreeGrafter"/>
</dbReference>
<accession>A0A1Q9CVE0</accession>
<dbReference type="InterPro" id="IPR036005">
    <property type="entry name" value="Creatinase/aminopeptidase-like"/>
</dbReference>
<evidence type="ECO:0000259" key="1">
    <source>
        <dbReference type="Pfam" id="PF00557"/>
    </source>
</evidence>
<evidence type="ECO:0000313" key="3">
    <source>
        <dbReference type="Proteomes" id="UP000186817"/>
    </source>
</evidence>
<dbReference type="PRINTS" id="PR00599">
    <property type="entry name" value="MAPEPTIDASE"/>
</dbReference>
<feature type="domain" description="Peptidase M24" evidence="1">
    <location>
        <begin position="34"/>
        <end position="142"/>
    </location>
</feature>
<name>A0A1Q9CVE0_SYMMI</name>
<dbReference type="PANTHER" id="PTHR43330">
    <property type="entry name" value="METHIONINE AMINOPEPTIDASE"/>
    <property type="match status" value="1"/>
</dbReference>
<dbReference type="Proteomes" id="UP000186817">
    <property type="component" value="Unassembled WGS sequence"/>
</dbReference>
<reference evidence="2 3" key="1">
    <citation type="submission" date="2016-02" db="EMBL/GenBank/DDBJ databases">
        <title>Genome analysis of coral dinoflagellate symbionts highlights evolutionary adaptations to a symbiotic lifestyle.</title>
        <authorList>
            <person name="Aranda M."/>
            <person name="Li Y."/>
            <person name="Liew Y.J."/>
            <person name="Baumgarten S."/>
            <person name="Simakov O."/>
            <person name="Wilson M."/>
            <person name="Piel J."/>
            <person name="Ashoor H."/>
            <person name="Bougouffa S."/>
            <person name="Bajic V.B."/>
            <person name="Ryu T."/>
            <person name="Ravasi T."/>
            <person name="Bayer T."/>
            <person name="Micklem G."/>
            <person name="Kim H."/>
            <person name="Bhak J."/>
            <person name="Lajeunesse T.C."/>
            <person name="Voolstra C.R."/>
        </authorList>
    </citation>
    <scope>NUCLEOTIDE SEQUENCE [LARGE SCALE GENOMIC DNA]</scope>
    <source>
        <strain evidence="2 3">CCMP2467</strain>
    </source>
</reference>
<comment type="caution">
    <text evidence="2">The sequence shown here is derived from an EMBL/GenBank/DDBJ whole genome shotgun (WGS) entry which is preliminary data.</text>
</comment>
<dbReference type="Gene3D" id="3.90.230.10">
    <property type="entry name" value="Creatinase/methionine aminopeptidase superfamily"/>
    <property type="match status" value="1"/>
</dbReference>
<organism evidence="2 3">
    <name type="scientific">Symbiodinium microadriaticum</name>
    <name type="common">Dinoflagellate</name>
    <name type="synonym">Zooxanthella microadriatica</name>
    <dbReference type="NCBI Taxonomy" id="2951"/>
    <lineage>
        <taxon>Eukaryota</taxon>
        <taxon>Sar</taxon>
        <taxon>Alveolata</taxon>
        <taxon>Dinophyceae</taxon>
        <taxon>Suessiales</taxon>
        <taxon>Symbiodiniaceae</taxon>
        <taxon>Symbiodinium</taxon>
    </lineage>
</organism>
<dbReference type="EMBL" id="LSRX01000894">
    <property type="protein sequence ID" value="OLP86894.1"/>
    <property type="molecule type" value="Genomic_DNA"/>
</dbReference>
<proteinExistence type="predicted"/>
<dbReference type="OrthoDB" id="3209743at2759"/>
<sequence>METIGLRPLMRQFLKRKVSIERDTDTVTLRKMRAEVARDAVRPGATTDEIDREVHDFIVSRGAYPSPLGYLGFPKSVSTSVNDVIAHGIPDDRPLEDGDILNVDVTVYVDGHHGDTSSMFVAGTTDESGWKLCKAAQEAMEMGVEDEYGYYVSQIFLGHGVGSYFHGQPVLLGS</sequence>
<keyword evidence="2" id="KW-0378">Hydrolase</keyword>
<gene>
    <name evidence="2" type="primary">MAP1D</name>
    <name evidence="2" type="ORF">AK812_SmicGene31940</name>
</gene>
<evidence type="ECO:0000313" key="2">
    <source>
        <dbReference type="EMBL" id="OLP86894.1"/>
    </source>
</evidence>
<dbReference type="InterPro" id="IPR001714">
    <property type="entry name" value="Pept_M24_MAP"/>
</dbReference>
<dbReference type="AlphaFoldDB" id="A0A1Q9CVE0"/>
<keyword evidence="3" id="KW-1185">Reference proteome</keyword>
<keyword evidence="2" id="KW-0645">Protease</keyword>
<dbReference type="Pfam" id="PF00557">
    <property type="entry name" value="Peptidase_M24"/>
    <property type="match status" value="1"/>
</dbReference>
<dbReference type="PANTHER" id="PTHR43330:SF8">
    <property type="entry name" value="METHIONINE AMINOPEPTIDASE 1D, MITOCHONDRIAL"/>
    <property type="match status" value="1"/>
</dbReference>
<protein>
    <submittedName>
        <fullName evidence="2">Methionine aminopeptidase 1D, chloroplastic/mitochondrial</fullName>
    </submittedName>
</protein>
<keyword evidence="2" id="KW-0031">Aminopeptidase</keyword>
<dbReference type="InterPro" id="IPR000994">
    <property type="entry name" value="Pept_M24"/>
</dbReference>
<dbReference type="SUPFAM" id="SSF55920">
    <property type="entry name" value="Creatinase/aminopeptidase"/>
    <property type="match status" value="1"/>
</dbReference>